<dbReference type="Proteomes" id="UP001381693">
    <property type="component" value="Unassembled WGS sequence"/>
</dbReference>
<dbReference type="EMBL" id="JAXCGZ010011060">
    <property type="protein sequence ID" value="KAK7075354.1"/>
    <property type="molecule type" value="Genomic_DNA"/>
</dbReference>
<dbReference type="AlphaFoldDB" id="A0AAN9A5V7"/>
<comment type="caution">
    <text evidence="2">The sequence shown here is derived from an EMBL/GenBank/DDBJ whole genome shotgun (WGS) entry which is preliminary data.</text>
</comment>
<keyword evidence="1" id="KW-1133">Transmembrane helix</keyword>
<keyword evidence="1" id="KW-0472">Membrane</keyword>
<evidence type="ECO:0000256" key="1">
    <source>
        <dbReference type="SAM" id="Phobius"/>
    </source>
</evidence>
<gene>
    <name evidence="2" type="ORF">SK128_018540</name>
</gene>
<name>A0AAN9A5V7_HALRR</name>
<evidence type="ECO:0000313" key="3">
    <source>
        <dbReference type="Proteomes" id="UP001381693"/>
    </source>
</evidence>
<evidence type="ECO:0008006" key="4">
    <source>
        <dbReference type="Google" id="ProtNLM"/>
    </source>
</evidence>
<protein>
    <recommendedName>
        <fullName evidence="4">Kazal-like domain-containing protein</fullName>
    </recommendedName>
</protein>
<feature type="transmembrane region" description="Helical" evidence="1">
    <location>
        <begin position="15"/>
        <end position="39"/>
    </location>
</feature>
<organism evidence="2 3">
    <name type="scientific">Halocaridina rubra</name>
    <name type="common">Hawaiian red shrimp</name>
    <dbReference type="NCBI Taxonomy" id="373956"/>
    <lineage>
        <taxon>Eukaryota</taxon>
        <taxon>Metazoa</taxon>
        <taxon>Ecdysozoa</taxon>
        <taxon>Arthropoda</taxon>
        <taxon>Crustacea</taxon>
        <taxon>Multicrustacea</taxon>
        <taxon>Malacostraca</taxon>
        <taxon>Eumalacostraca</taxon>
        <taxon>Eucarida</taxon>
        <taxon>Decapoda</taxon>
        <taxon>Pleocyemata</taxon>
        <taxon>Caridea</taxon>
        <taxon>Atyoidea</taxon>
        <taxon>Atyidae</taxon>
        <taxon>Halocaridina</taxon>
    </lineage>
</organism>
<reference evidence="2 3" key="1">
    <citation type="submission" date="2023-11" db="EMBL/GenBank/DDBJ databases">
        <title>Halocaridina rubra genome assembly.</title>
        <authorList>
            <person name="Smith C."/>
        </authorList>
    </citation>
    <scope>NUCLEOTIDE SEQUENCE [LARGE SCALE GENOMIC DNA]</scope>
    <source>
        <strain evidence="2">EP-1</strain>
        <tissue evidence="2">Whole</tissue>
    </source>
</reference>
<feature type="non-terminal residue" evidence="2">
    <location>
        <position position="1"/>
    </location>
</feature>
<dbReference type="Gene3D" id="3.30.60.30">
    <property type="match status" value="1"/>
</dbReference>
<keyword evidence="1" id="KW-0812">Transmembrane</keyword>
<proteinExistence type="predicted"/>
<accession>A0AAN9A5V7</accession>
<sequence>SVCLARRRNPWNSSLLLVLLRVTMGLLRVTLVIFALCAISSAYRPIPRPRPPTQDCDNWHCPDIEAPVCTNVGTFKNQCLLDFDWACLVHIQAVIFLHRGPCRNH</sequence>
<evidence type="ECO:0000313" key="2">
    <source>
        <dbReference type="EMBL" id="KAK7075354.1"/>
    </source>
</evidence>
<keyword evidence="3" id="KW-1185">Reference proteome</keyword>